<dbReference type="GeneID" id="38783577"/>
<organism evidence="3 4">
    <name type="scientific">Sparassis crispa</name>
    <dbReference type="NCBI Taxonomy" id="139825"/>
    <lineage>
        <taxon>Eukaryota</taxon>
        <taxon>Fungi</taxon>
        <taxon>Dikarya</taxon>
        <taxon>Basidiomycota</taxon>
        <taxon>Agaricomycotina</taxon>
        <taxon>Agaricomycetes</taxon>
        <taxon>Polyporales</taxon>
        <taxon>Sparassidaceae</taxon>
        <taxon>Sparassis</taxon>
    </lineage>
</organism>
<feature type="region of interest" description="Disordered" evidence="2">
    <location>
        <begin position="533"/>
        <end position="556"/>
    </location>
</feature>
<evidence type="ECO:0000313" key="3">
    <source>
        <dbReference type="EMBL" id="GBE86660.1"/>
    </source>
</evidence>
<dbReference type="STRING" id="139825.A0A401GWU4"/>
<evidence type="ECO:0000256" key="2">
    <source>
        <dbReference type="SAM" id="MobiDB-lite"/>
    </source>
</evidence>
<dbReference type="Gene3D" id="3.90.640.10">
    <property type="entry name" value="Actin, Chain A, domain 4"/>
    <property type="match status" value="1"/>
</dbReference>
<comment type="similarity">
    <text evidence="1">Belongs to the actin family.</text>
</comment>
<dbReference type="OrthoDB" id="5572108at2759"/>
<dbReference type="InterPro" id="IPR043129">
    <property type="entry name" value="ATPase_NBD"/>
</dbReference>
<dbReference type="CDD" id="cd10206">
    <property type="entry name" value="ASKHA_NBD_Arp8-like"/>
    <property type="match status" value="1"/>
</dbReference>
<keyword evidence="4" id="KW-1185">Reference proteome</keyword>
<dbReference type="InParanoid" id="A0A401GWU4"/>
<proteinExistence type="inferred from homology"/>
<dbReference type="SMART" id="SM00268">
    <property type="entry name" value="ACTIN"/>
    <property type="match status" value="1"/>
</dbReference>
<dbReference type="Pfam" id="PF00022">
    <property type="entry name" value="Actin"/>
    <property type="match status" value="2"/>
</dbReference>
<dbReference type="Gene3D" id="3.30.420.40">
    <property type="match status" value="2"/>
</dbReference>
<dbReference type="RefSeq" id="XP_027617573.1">
    <property type="nucleotide sequence ID" value="XM_027761772.1"/>
</dbReference>
<reference evidence="3 4" key="1">
    <citation type="journal article" date="2018" name="Sci. Rep.">
        <title>Genome sequence of the cauliflower mushroom Sparassis crispa (Hanabiratake) and its association with beneficial usage.</title>
        <authorList>
            <person name="Kiyama R."/>
            <person name="Furutani Y."/>
            <person name="Kawaguchi K."/>
            <person name="Nakanishi T."/>
        </authorList>
    </citation>
    <scope>NUCLEOTIDE SEQUENCE [LARGE SCALE GENOMIC DNA]</scope>
</reference>
<accession>A0A401GWU4</accession>
<evidence type="ECO:0000313" key="4">
    <source>
        <dbReference type="Proteomes" id="UP000287166"/>
    </source>
</evidence>
<dbReference type="SUPFAM" id="SSF53067">
    <property type="entry name" value="Actin-like ATPase domain"/>
    <property type="match status" value="2"/>
</dbReference>
<dbReference type="AlphaFoldDB" id="A0A401GWU4"/>
<gene>
    <name evidence="3" type="ORF">SCP_0905400</name>
</gene>
<feature type="compositionally biased region" description="Pro residues" evidence="2">
    <location>
        <begin position="588"/>
        <end position="605"/>
    </location>
</feature>
<sequence length="734" mass="80559">MPRGIPNAKKDESAMRFTSFHVPLGLAASNAKHPNSGYLKTESQALWYRNSKKRADDTGSATPTEVRRGSRVLVIHLGSRYVRVGRASDVNPVTIPNVIARKHTRPVLAPKYVEGISRPRAAARAHAAATPPNGDEYSVSLTSDDPFDLKVAAITVSLRDRMRFYKLRVTPNAAGIASTFNEQFVPEIIPESNDPFLIDWIKEPIEDVLVGDKALQLADPASAGYVIKWPIYGGNFNTRDYPSIEGALDDIETILRAAFKRLNIEPHAYHDYSVVLVIPDYYDRFYVQALVRMLLVSMGFKQLCAQQESLAATYGAGISNACVVDMGAVTTSIACVDDGLVLAGTRMSLNMGGDDISEFLYVLLERISFPYREIDLARWYDWSVIEDLKARLCTLAEGDVALNLYDFVVRRPGKPTEKYGLRAYDEIILAPMCLFEPRVIEFEQKRTGMRPTSHKDITDNLSEQVNDHVAHHHVAPHHVAHRYPYAMVISTQHLTLQTPYLPPPEIPSMPHSGPQTPAPGELPSAVMSPHPVQGDAAAAVENSSPPREVKEEVQQPTITTTATIGEGTADVPMEILDDEIDSKASVPSPAPTPVEPPQPVRPPQTLPGESSIDVCFEASKLPLDVAIFNSARAAGGDEKIRRYLQAVLVIGGTALVPGMAHALESRLQAIATPLVPNMEKVQIIPPPKDVDPRVLAWKGAAVLGKMDGVADLWITGADWDILGMRGLKERCFYL</sequence>
<dbReference type="Proteomes" id="UP000287166">
    <property type="component" value="Unassembled WGS sequence"/>
</dbReference>
<dbReference type="PANTHER" id="PTHR11937">
    <property type="entry name" value="ACTIN"/>
    <property type="match status" value="1"/>
</dbReference>
<protein>
    <submittedName>
        <fullName evidence="3">Uncharacterized protein</fullName>
    </submittedName>
</protein>
<evidence type="ECO:0000256" key="1">
    <source>
        <dbReference type="RuleBase" id="RU000487"/>
    </source>
</evidence>
<feature type="region of interest" description="Disordered" evidence="2">
    <location>
        <begin position="582"/>
        <end position="607"/>
    </location>
</feature>
<comment type="caution">
    <text evidence="3">The sequence shown here is derived from an EMBL/GenBank/DDBJ whole genome shotgun (WGS) entry which is preliminary data.</text>
</comment>
<name>A0A401GWU4_9APHY</name>
<dbReference type="InterPro" id="IPR004000">
    <property type="entry name" value="Actin"/>
</dbReference>
<dbReference type="EMBL" id="BFAD01000009">
    <property type="protein sequence ID" value="GBE86660.1"/>
    <property type="molecule type" value="Genomic_DNA"/>
</dbReference>
<dbReference type="FunCoup" id="A0A401GWU4">
    <property type="interactions" value="604"/>
</dbReference>